<evidence type="ECO:0000313" key="2">
    <source>
        <dbReference type="EMBL" id="CAH1257833.1"/>
    </source>
</evidence>
<accession>A0A8J9ZP83</accession>
<gene>
    <name evidence="2" type="primary">ZCCHC3</name>
    <name evidence="2" type="ORF">BLAG_LOCUS15601</name>
</gene>
<evidence type="ECO:0000259" key="1">
    <source>
        <dbReference type="SMART" id="SM00343"/>
    </source>
</evidence>
<dbReference type="SMART" id="SM00343">
    <property type="entry name" value="ZnF_C2HC"/>
    <property type="match status" value="3"/>
</dbReference>
<dbReference type="OrthoDB" id="8960663at2759"/>
<sequence>MADPLLPALSIQDVSVQADRQQCKLIPTSEAKKTKKDATPWPVMQNEETALKEAKRRCHRTQPTEVQYLGQLVLIFGHYKWLLENDVGYANLVDKHVKEVRTHGHKVDIQERWLKDYLLKYVNHFPQPTSTPAPTGLVPSKAHERKQAEEAHEAVCKWLLVEDRNITTPAGKFIVRLLEFDDNHVRTWLSRYGQVLVSKMVTYRDKPSIRNGNRQHKVVLKPGVNIPSSWRMADGRLVFFRYVGQVRTCFKCHREGHEVANCTVLFCNKCQPIGHAASECTNDIVCNYCHKEGHIARRCPTSYASKLQLDNQWCVPSCRTVLDP</sequence>
<dbReference type="Gene3D" id="4.10.60.10">
    <property type="entry name" value="Zinc finger, CCHC-type"/>
    <property type="match status" value="1"/>
</dbReference>
<dbReference type="GO" id="GO:0003690">
    <property type="term" value="F:double-stranded DNA binding"/>
    <property type="evidence" value="ECO:0007669"/>
    <property type="project" value="InterPro"/>
</dbReference>
<dbReference type="AlphaFoldDB" id="A0A8J9ZP83"/>
<name>A0A8J9ZP83_BRALA</name>
<feature type="domain" description="CCHC-type" evidence="1">
    <location>
        <begin position="285"/>
        <end position="301"/>
    </location>
</feature>
<feature type="domain" description="CCHC-type" evidence="1">
    <location>
        <begin position="266"/>
        <end position="282"/>
    </location>
</feature>
<dbReference type="InterPro" id="IPR036875">
    <property type="entry name" value="Znf_CCHC_sf"/>
</dbReference>
<dbReference type="GO" id="GO:0002218">
    <property type="term" value="P:activation of innate immune response"/>
    <property type="evidence" value="ECO:0007669"/>
    <property type="project" value="InterPro"/>
</dbReference>
<dbReference type="GO" id="GO:0003723">
    <property type="term" value="F:RNA binding"/>
    <property type="evidence" value="ECO:0007669"/>
    <property type="project" value="InterPro"/>
</dbReference>
<keyword evidence="3" id="KW-1185">Reference proteome</keyword>
<feature type="domain" description="CCHC-type" evidence="1">
    <location>
        <begin position="248"/>
        <end position="264"/>
    </location>
</feature>
<dbReference type="PANTHER" id="PTHR22639">
    <property type="entry name" value="GAG-RELATED PROTEIN"/>
    <property type="match status" value="1"/>
</dbReference>
<dbReference type="InterPro" id="IPR001878">
    <property type="entry name" value="Znf_CCHC"/>
</dbReference>
<dbReference type="SUPFAM" id="SSF57756">
    <property type="entry name" value="Retrovirus zinc finger-like domains"/>
    <property type="match status" value="1"/>
</dbReference>
<dbReference type="PANTHER" id="PTHR22639:SF3">
    <property type="entry name" value="ZINC FINGER CCHC DOMAIN-CONTAINING PROTEIN 3"/>
    <property type="match status" value="1"/>
</dbReference>
<dbReference type="Proteomes" id="UP000838412">
    <property type="component" value="Chromosome 3"/>
</dbReference>
<reference evidence="2" key="1">
    <citation type="submission" date="2022-01" db="EMBL/GenBank/DDBJ databases">
        <authorList>
            <person name="Braso-Vives M."/>
        </authorList>
    </citation>
    <scope>NUCLEOTIDE SEQUENCE</scope>
</reference>
<evidence type="ECO:0000313" key="3">
    <source>
        <dbReference type="Proteomes" id="UP000838412"/>
    </source>
</evidence>
<dbReference type="EMBL" id="OV696688">
    <property type="protein sequence ID" value="CAH1257833.1"/>
    <property type="molecule type" value="Genomic_DNA"/>
</dbReference>
<organism evidence="2 3">
    <name type="scientific">Branchiostoma lanceolatum</name>
    <name type="common">Common lancelet</name>
    <name type="synonym">Amphioxus lanceolatum</name>
    <dbReference type="NCBI Taxonomy" id="7740"/>
    <lineage>
        <taxon>Eukaryota</taxon>
        <taxon>Metazoa</taxon>
        <taxon>Chordata</taxon>
        <taxon>Cephalochordata</taxon>
        <taxon>Leptocardii</taxon>
        <taxon>Amphioxiformes</taxon>
        <taxon>Branchiostomatidae</taxon>
        <taxon>Branchiostoma</taxon>
    </lineage>
</organism>
<dbReference type="Pfam" id="PF00098">
    <property type="entry name" value="zf-CCHC"/>
    <property type="match status" value="1"/>
</dbReference>
<dbReference type="GO" id="GO:0008270">
    <property type="term" value="F:zinc ion binding"/>
    <property type="evidence" value="ECO:0007669"/>
    <property type="project" value="InterPro"/>
</dbReference>
<proteinExistence type="predicted"/>
<protein>
    <submittedName>
        <fullName evidence="2">ZCCHC3 protein</fullName>
    </submittedName>
</protein>
<dbReference type="InterPro" id="IPR042509">
    <property type="entry name" value="ZCCHC3"/>
</dbReference>